<feature type="transmembrane region" description="Helical" evidence="10">
    <location>
        <begin position="406"/>
        <end position="426"/>
    </location>
</feature>
<evidence type="ECO:0000256" key="10">
    <source>
        <dbReference type="SAM" id="Phobius"/>
    </source>
</evidence>
<dbReference type="OrthoDB" id="10021397at2759"/>
<evidence type="ECO:0000313" key="12">
    <source>
        <dbReference type="EMBL" id="KIV85410.1"/>
    </source>
</evidence>
<feature type="transmembrane region" description="Helical" evidence="10">
    <location>
        <begin position="266"/>
        <end position="286"/>
    </location>
</feature>
<dbReference type="AlphaFoldDB" id="A0A0D1W996"/>
<feature type="transmembrane region" description="Helical" evidence="10">
    <location>
        <begin position="113"/>
        <end position="131"/>
    </location>
</feature>
<feature type="region of interest" description="Disordered" evidence="9">
    <location>
        <begin position="1"/>
        <end position="64"/>
    </location>
</feature>
<dbReference type="CDD" id="cd17502">
    <property type="entry name" value="MFS_Azr1_MDR_like"/>
    <property type="match status" value="1"/>
</dbReference>
<name>A0A0D1W996_9EURO</name>
<dbReference type="Gene3D" id="1.20.1720.10">
    <property type="entry name" value="Multidrug resistance protein D"/>
    <property type="match status" value="1"/>
</dbReference>
<evidence type="ECO:0000256" key="6">
    <source>
        <dbReference type="ARBA" id="ARBA00057269"/>
    </source>
</evidence>
<dbReference type="PANTHER" id="PTHR23501:SF102">
    <property type="entry name" value="DRUG TRANSPORTER, PUTATIVE (AFU_ORTHOLOGUE AFUA_3G08530)-RELATED"/>
    <property type="match status" value="1"/>
</dbReference>
<evidence type="ECO:0000256" key="3">
    <source>
        <dbReference type="ARBA" id="ARBA00022692"/>
    </source>
</evidence>
<evidence type="ECO:0000256" key="5">
    <source>
        <dbReference type="ARBA" id="ARBA00023136"/>
    </source>
</evidence>
<evidence type="ECO:0000313" key="13">
    <source>
        <dbReference type="Proteomes" id="UP000053599"/>
    </source>
</evidence>
<evidence type="ECO:0000256" key="1">
    <source>
        <dbReference type="ARBA" id="ARBA00004128"/>
    </source>
</evidence>
<dbReference type="InterPro" id="IPR011701">
    <property type="entry name" value="MFS"/>
</dbReference>
<dbReference type="PRINTS" id="PR01036">
    <property type="entry name" value="TCRTETB"/>
</dbReference>
<dbReference type="InterPro" id="IPR020846">
    <property type="entry name" value="MFS_dom"/>
</dbReference>
<feature type="compositionally biased region" description="Polar residues" evidence="9">
    <location>
        <begin position="37"/>
        <end position="50"/>
    </location>
</feature>
<dbReference type="GO" id="GO:0022857">
    <property type="term" value="F:transmembrane transporter activity"/>
    <property type="evidence" value="ECO:0007669"/>
    <property type="project" value="InterPro"/>
</dbReference>
<dbReference type="SUPFAM" id="SSF103473">
    <property type="entry name" value="MFS general substrate transporter"/>
    <property type="match status" value="2"/>
</dbReference>
<feature type="transmembrane region" description="Helical" evidence="10">
    <location>
        <begin position="233"/>
        <end position="254"/>
    </location>
</feature>
<reference evidence="12 13" key="1">
    <citation type="submission" date="2015-01" db="EMBL/GenBank/DDBJ databases">
        <title>The Genome Sequence of Exophiala sideris CBS121828.</title>
        <authorList>
            <consortium name="The Broad Institute Genomics Platform"/>
            <person name="Cuomo C."/>
            <person name="de Hoog S."/>
            <person name="Gorbushina A."/>
            <person name="Stielow B."/>
            <person name="Teixiera M."/>
            <person name="Abouelleil A."/>
            <person name="Chapman S.B."/>
            <person name="Priest M."/>
            <person name="Young S.K."/>
            <person name="Wortman J."/>
            <person name="Nusbaum C."/>
            <person name="Birren B."/>
        </authorList>
    </citation>
    <scope>NUCLEOTIDE SEQUENCE [LARGE SCALE GENOMIC DNA]</scope>
    <source>
        <strain evidence="12 13">CBS 121828</strain>
    </source>
</reference>
<evidence type="ECO:0000256" key="7">
    <source>
        <dbReference type="ARBA" id="ARBA00069956"/>
    </source>
</evidence>
<dbReference type="GO" id="GO:0005774">
    <property type="term" value="C:vacuolar membrane"/>
    <property type="evidence" value="ECO:0007669"/>
    <property type="project" value="UniProtKB-SubCell"/>
</dbReference>
<comment type="function">
    <text evidence="6">Efflux pump; part of the gene cluster that mediates the biosynthesis of dothistromin (DOTH), a polyketide toxin very similar in structure to the aflatoxin precursor, versicolorin B. One function of dotC may be to transport early-stage dothistromin biosynthetic intermediates from the cytoplasm into vacuoles, thereby affecting the rate of dothistromin production.</text>
</comment>
<organism evidence="12 13">
    <name type="scientific">Exophiala sideris</name>
    <dbReference type="NCBI Taxonomy" id="1016849"/>
    <lineage>
        <taxon>Eukaryota</taxon>
        <taxon>Fungi</taxon>
        <taxon>Dikarya</taxon>
        <taxon>Ascomycota</taxon>
        <taxon>Pezizomycotina</taxon>
        <taxon>Eurotiomycetes</taxon>
        <taxon>Chaetothyriomycetidae</taxon>
        <taxon>Chaetothyriales</taxon>
        <taxon>Herpotrichiellaceae</taxon>
        <taxon>Exophiala</taxon>
    </lineage>
</organism>
<proteinExistence type="inferred from homology"/>
<feature type="region of interest" description="Disordered" evidence="9">
    <location>
        <begin position="590"/>
        <end position="609"/>
    </location>
</feature>
<evidence type="ECO:0000256" key="4">
    <source>
        <dbReference type="ARBA" id="ARBA00022989"/>
    </source>
</evidence>
<dbReference type="Gene3D" id="1.20.1250.20">
    <property type="entry name" value="MFS general substrate transporter like domains"/>
    <property type="match status" value="1"/>
</dbReference>
<feature type="transmembrane region" description="Helical" evidence="10">
    <location>
        <begin position="172"/>
        <end position="194"/>
    </location>
</feature>
<accession>A0A0D1W996</accession>
<dbReference type="FunFam" id="1.20.1720.10:FF:000014">
    <property type="entry name" value="MFS drug transporter, putative"/>
    <property type="match status" value="1"/>
</dbReference>
<dbReference type="InterPro" id="IPR036259">
    <property type="entry name" value="MFS_trans_sf"/>
</dbReference>
<dbReference type="Pfam" id="PF07690">
    <property type="entry name" value="MFS_1"/>
    <property type="match status" value="1"/>
</dbReference>
<keyword evidence="5 10" id="KW-0472">Membrane</keyword>
<feature type="transmembrane region" description="Helical" evidence="10">
    <location>
        <begin position="201"/>
        <end position="221"/>
    </location>
</feature>
<evidence type="ECO:0000259" key="11">
    <source>
        <dbReference type="PROSITE" id="PS50850"/>
    </source>
</evidence>
<evidence type="ECO:0000256" key="2">
    <source>
        <dbReference type="ARBA" id="ARBA00007520"/>
    </source>
</evidence>
<dbReference type="EMBL" id="KN846951">
    <property type="protein sequence ID" value="KIV85410.1"/>
    <property type="molecule type" value="Genomic_DNA"/>
</dbReference>
<keyword evidence="4 10" id="KW-1133">Transmembrane helix</keyword>
<feature type="transmembrane region" description="Helical" evidence="10">
    <location>
        <begin position="298"/>
        <end position="317"/>
    </location>
</feature>
<feature type="transmembrane region" description="Helical" evidence="10">
    <location>
        <begin position="338"/>
        <end position="358"/>
    </location>
</feature>
<gene>
    <name evidence="12" type="ORF">PV11_01107</name>
</gene>
<evidence type="ECO:0000256" key="9">
    <source>
        <dbReference type="SAM" id="MobiDB-lite"/>
    </source>
</evidence>
<feature type="domain" description="Major facilitator superfamily (MFS) profile" evidence="11">
    <location>
        <begin position="77"/>
        <end position="568"/>
    </location>
</feature>
<dbReference type="PANTHER" id="PTHR23501">
    <property type="entry name" value="MAJOR FACILITATOR SUPERFAMILY"/>
    <property type="match status" value="1"/>
</dbReference>
<feature type="transmembrane region" description="Helical" evidence="10">
    <location>
        <begin position="74"/>
        <end position="107"/>
    </location>
</feature>
<feature type="transmembrane region" description="Helical" evidence="10">
    <location>
        <begin position="546"/>
        <end position="564"/>
    </location>
</feature>
<feature type="transmembrane region" description="Helical" evidence="10">
    <location>
        <begin position="464"/>
        <end position="488"/>
    </location>
</feature>
<dbReference type="FunFam" id="1.20.1250.20:FF:000196">
    <property type="entry name" value="MFS toxin efflux pump (AflT)"/>
    <property type="match status" value="1"/>
</dbReference>
<dbReference type="Proteomes" id="UP000053599">
    <property type="component" value="Unassembled WGS sequence"/>
</dbReference>
<protein>
    <recommendedName>
        <fullName evidence="7">Efflux pump dotC</fullName>
    </recommendedName>
    <alternativeName>
        <fullName evidence="8">Dothistromin biosynthesis protein C</fullName>
    </alternativeName>
</protein>
<feature type="transmembrane region" description="Helical" evidence="10">
    <location>
        <begin position="432"/>
        <end position="452"/>
    </location>
</feature>
<dbReference type="HOGENOM" id="CLU_000960_22_0_1"/>
<dbReference type="PROSITE" id="PS50850">
    <property type="entry name" value="MFS"/>
    <property type="match status" value="1"/>
</dbReference>
<keyword evidence="3 10" id="KW-0812">Transmembrane</keyword>
<feature type="transmembrane region" description="Helical" evidence="10">
    <location>
        <begin position="143"/>
        <end position="160"/>
    </location>
</feature>
<evidence type="ECO:0000256" key="8">
    <source>
        <dbReference type="ARBA" id="ARBA00083178"/>
    </source>
</evidence>
<comment type="subcellular location">
    <subcellularLocation>
        <location evidence="1">Vacuole membrane</location>
        <topology evidence="1">Multi-pass membrane protein</topology>
    </subcellularLocation>
</comment>
<feature type="compositionally biased region" description="Low complexity" evidence="9">
    <location>
        <begin position="18"/>
        <end position="32"/>
    </location>
</feature>
<comment type="similarity">
    <text evidence="2">Belongs to the major facilitator superfamily. TCR/Tet family.</text>
</comment>
<sequence length="609" mass="65657">MANEAQRTLEAAGEGLQAEDAVPANPAAAQAEEPSRISATQADGASSDTPIDQLPKNELTRQESRADQFSKGRIAIIMFSLCMALFLAALDVTIITTALPTIAAHFHASTSDYTWVGSAYLLANAASGPLWGKLSDIWGRKPMIMLANVVFMVGSLIAAISNSIGMLIGGRVIQGIGGGGLVVLVNICIADLFSMRDRPKWYSLVGMVWAIASGVGPVVGGGFTEGVSWRWCFYINLPLDGLSLVLLTFFLKLETPKTPFWAGVKAIDWLGVLAIIGGVVMFLFGMESGGVEHPWDSAYTLCLIIFGAVTIVLFFLIEWKVAKYPVIPLRLFRDPSNLAALGVCFIHGFVFIAGNYYLPIYFQAVIGATPLLSGVYLFALVLSSSLGAATVGIFIKKTGRYREPIWFGFILMTLGTGLFIDLGPSANWAKIIIYQIICGIGVGPNFQSPLIALQSHVKGHDIAVATATFGFIRNMATSISVVLGGVVLNNELAKKNAELRQVLGAQLAGELTSSSFGATTSLVQSLKGVERQAVNVAYTSSLQKMWIFYTAFAAFGIFISFFITRKELSKQHEKAVTGIAEQERVRQLELADRKARRGTIEPDTEKGRQ</sequence>
<feature type="transmembrane region" description="Helical" evidence="10">
    <location>
        <begin position="370"/>
        <end position="394"/>
    </location>
</feature>
<dbReference type="GO" id="GO:0005886">
    <property type="term" value="C:plasma membrane"/>
    <property type="evidence" value="ECO:0007669"/>
    <property type="project" value="TreeGrafter"/>
</dbReference>